<evidence type="ECO:0000256" key="1">
    <source>
        <dbReference type="ARBA" id="ARBA00004141"/>
    </source>
</evidence>
<organism evidence="9 10">
    <name type="scientific">Lutimonas vermicola</name>
    <dbReference type="NCBI Taxonomy" id="414288"/>
    <lineage>
        <taxon>Bacteria</taxon>
        <taxon>Pseudomonadati</taxon>
        <taxon>Bacteroidota</taxon>
        <taxon>Flavobacteriia</taxon>
        <taxon>Flavobacteriales</taxon>
        <taxon>Flavobacteriaceae</taxon>
        <taxon>Lutimonas</taxon>
    </lineage>
</organism>
<feature type="transmembrane region" description="Helical" evidence="6">
    <location>
        <begin position="936"/>
        <end position="956"/>
    </location>
</feature>
<evidence type="ECO:0000313" key="10">
    <source>
        <dbReference type="Proteomes" id="UP001474120"/>
    </source>
</evidence>
<feature type="transmembrane region" description="Helical" evidence="6">
    <location>
        <begin position="826"/>
        <end position="842"/>
    </location>
</feature>
<feature type="transmembrane region" description="Helical" evidence="6">
    <location>
        <begin position="43"/>
        <end position="64"/>
    </location>
</feature>
<sequence>MKKITTILFSTRLTGILFLIFAAAMAISTFIENDYGTQTAKALVYNAWWFELVMLLLMVNFIGNIKKYDLLKRSKLPVLMFHLAFVVIILGAGITRYVSYEGVMPIYEGETTNKMLSEKTFVDMHIDDGNEQKKPIYKHYLFASTYGNSSNFMYNTSKFLNWLRGGNDFSIKTDFKGDPIEINYVNYIPNAYEEFQPNEEGENYLKIVESGGGGRHEHYIKAGQTINMHNALFSFENPTEGATNIFTENDTLRIQTPNEGEYMIMASQTQGKVVKDSVQVFNLRSLYQLSGNQFVIPEPPVKGKMTLVSGNKDEHPRDMLEVEVVTKNTKQNIQLFGGALQISAPKVFSQDGLNFRLKYGSKQFQLPFSIKLRDFQLERYPGSMSPKSYASEITVIDGEEEFDFRIFMNHVLDHKGYRFFQSSYNDQGEIEQTFLSVNYDQVGTWTSYLGYFLLFFGLIWIVFDKNTRFAFLRKNLNKVKKKKANLVSVLLLVTGLSYGQSDHASHASHDQQYKTIDSVIAAQTASKSHAREFGKLVIQDAGGRMKPVNTFASELLRKVSKKDSYKDMDANQVVVSMLTNPRAWYFVPFIYIKRENTKVRDLIGIPHDQKYARFSDLFSEKGEYKLTDEVAKAHKKKIKDKYEESVLNIDGRANLLFGALGGTIFKFFPLPEDKNNKWFSFVEVRNAGFKGEDSLYVSNILPLYSREVVAAAQSTDYSTAEEYLESMHKFQRKYGAEVVPSERKVELELFYNEYDIFKSLFTYYMFASLLMFIVVIINIFNDKKLIRTLIKICMGIILLLFAYHTVGLGIRWYISGHAPWSNGYESMIYVSWATMLFGIIFGKRSPLTLAATTFVTSMLLMVAHWNWMDPSIGNLVPVLDSYWLMVHVAIIVASYGPFTIGMVLGMLSLILYIFTNKKNKKKMNLAINEITTINEMSLTIGLIMLTIGNFLGGIWANESWGRYWGWDPKETWALISIIIYSFVLHMRLIPGLKSKYTFNLMSVFAFASILMTYLGVNHLLSGLHSYAAGESAAVPNQIWGWLGVSVILSILAYFKFKKFYKKKNKK</sequence>
<dbReference type="PANTHER" id="PTHR30071:SF1">
    <property type="entry name" value="CYTOCHROME B_B6 PROTEIN-RELATED"/>
    <property type="match status" value="1"/>
</dbReference>
<dbReference type="Pfam" id="PF05140">
    <property type="entry name" value="ResB"/>
    <property type="match status" value="1"/>
</dbReference>
<feature type="transmembrane region" description="Helical" evidence="6">
    <location>
        <begin position="1038"/>
        <end position="1056"/>
    </location>
</feature>
<dbReference type="RefSeq" id="WP_342158853.1">
    <property type="nucleotide sequence ID" value="NZ_JBCDNA010000001.1"/>
</dbReference>
<feature type="transmembrane region" description="Helical" evidence="6">
    <location>
        <begin position="888"/>
        <end position="915"/>
    </location>
</feature>
<name>A0ABU9KZ21_9FLAO</name>
<dbReference type="PANTHER" id="PTHR30071">
    <property type="entry name" value="HEME EXPORTER PROTEIN C"/>
    <property type="match status" value="1"/>
</dbReference>
<feature type="transmembrane region" description="Helical" evidence="6">
    <location>
        <begin position="996"/>
        <end position="1016"/>
    </location>
</feature>
<evidence type="ECO:0000256" key="6">
    <source>
        <dbReference type="SAM" id="Phobius"/>
    </source>
</evidence>
<proteinExistence type="predicted"/>
<evidence type="ECO:0000256" key="2">
    <source>
        <dbReference type="ARBA" id="ARBA00022692"/>
    </source>
</evidence>
<comment type="subcellular location">
    <subcellularLocation>
        <location evidence="1">Membrane</location>
        <topology evidence="1">Multi-pass membrane protein</topology>
    </subcellularLocation>
</comment>
<feature type="transmembrane region" description="Helical" evidence="6">
    <location>
        <begin position="792"/>
        <end position="814"/>
    </location>
</feature>
<dbReference type="Pfam" id="PF01578">
    <property type="entry name" value="Cytochrom_C_asm"/>
    <property type="match status" value="1"/>
</dbReference>
<evidence type="ECO:0000256" key="4">
    <source>
        <dbReference type="ARBA" id="ARBA00022989"/>
    </source>
</evidence>
<keyword evidence="2 6" id="KW-0812">Transmembrane</keyword>
<feature type="domain" description="Cytochrome c assembly protein" evidence="7">
    <location>
        <begin position="820"/>
        <end position="1024"/>
    </location>
</feature>
<dbReference type="EMBL" id="JBCDNA010000001">
    <property type="protein sequence ID" value="MEL4455098.1"/>
    <property type="molecule type" value="Genomic_DNA"/>
</dbReference>
<feature type="transmembrane region" description="Helical" evidence="6">
    <location>
        <begin position="971"/>
        <end position="989"/>
    </location>
</feature>
<feature type="domain" description="ResB-like" evidence="8">
    <location>
        <begin position="357"/>
        <end position="442"/>
    </location>
</feature>
<evidence type="ECO:0000313" key="9">
    <source>
        <dbReference type="EMBL" id="MEL4455098.1"/>
    </source>
</evidence>
<evidence type="ECO:0000256" key="5">
    <source>
        <dbReference type="ARBA" id="ARBA00023136"/>
    </source>
</evidence>
<feature type="transmembrane region" description="Helical" evidence="6">
    <location>
        <begin position="484"/>
        <end position="501"/>
    </location>
</feature>
<evidence type="ECO:0000256" key="3">
    <source>
        <dbReference type="ARBA" id="ARBA00022748"/>
    </source>
</evidence>
<keyword evidence="5 6" id="KW-0472">Membrane</keyword>
<keyword evidence="4 6" id="KW-1133">Transmembrane helix</keyword>
<feature type="transmembrane region" description="Helical" evidence="6">
    <location>
        <begin position="445"/>
        <end position="463"/>
    </location>
</feature>
<feature type="transmembrane region" description="Helical" evidence="6">
    <location>
        <begin position="761"/>
        <end position="780"/>
    </location>
</feature>
<keyword evidence="3" id="KW-0201">Cytochrome c-type biogenesis</keyword>
<dbReference type="InterPro" id="IPR002541">
    <property type="entry name" value="Cyt_c_assembly"/>
</dbReference>
<accession>A0ABU9KZ21</accession>
<evidence type="ECO:0000259" key="7">
    <source>
        <dbReference type="Pfam" id="PF01578"/>
    </source>
</evidence>
<dbReference type="InterPro" id="IPR045062">
    <property type="entry name" value="Cyt_c_biogenesis_CcsA/CcmC"/>
</dbReference>
<feature type="transmembrane region" description="Helical" evidence="6">
    <location>
        <begin position="76"/>
        <end position="98"/>
    </location>
</feature>
<keyword evidence="10" id="KW-1185">Reference proteome</keyword>
<comment type="caution">
    <text evidence="9">The sequence shown here is derived from an EMBL/GenBank/DDBJ whole genome shotgun (WGS) entry which is preliminary data.</text>
</comment>
<dbReference type="InterPro" id="IPR007816">
    <property type="entry name" value="ResB-like_domain"/>
</dbReference>
<feature type="transmembrane region" description="Helical" evidence="6">
    <location>
        <begin position="849"/>
        <end position="868"/>
    </location>
</feature>
<protein>
    <submittedName>
        <fullName evidence="9">Cytochrome c biogenesis protein CcsA</fullName>
    </submittedName>
</protein>
<evidence type="ECO:0000259" key="8">
    <source>
        <dbReference type="Pfam" id="PF05140"/>
    </source>
</evidence>
<gene>
    <name evidence="9" type="primary">ccsA</name>
    <name evidence="9" type="ORF">AABB81_04275</name>
</gene>
<reference evidence="9 10" key="1">
    <citation type="submission" date="2024-04" db="EMBL/GenBank/DDBJ databases">
        <title>whole genome sequencing of Lutimonas vermicola strain IMCC1616.</title>
        <authorList>
            <person name="Bae S.S."/>
        </authorList>
    </citation>
    <scope>NUCLEOTIDE SEQUENCE [LARGE SCALE GENOMIC DNA]</scope>
    <source>
        <strain evidence="9 10">IMCC1616</strain>
    </source>
</reference>
<dbReference type="Proteomes" id="UP001474120">
    <property type="component" value="Unassembled WGS sequence"/>
</dbReference>
<feature type="transmembrane region" description="Helical" evidence="6">
    <location>
        <begin position="12"/>
        <end position="31"/>
    </location>
</feature>